<evidence type="ECO:0000256" key="3">
    <source>
        <dbReference type="ARBA" id="ARBA00022679"/>
    </source>
</evidence>
<dbReference type="GeneTree" id="ENSGT00390000017291"/>
<evidence type="ECO:0000256" key="7">
    <source>
        <dbReference type="SAM" id="Phobius"/>
    </source>
</evidence>
<dbReference type="EC" id="3.2.2.6" evidence="2"/>
<dbReference type="GeneID" id="115379086"/>
<dbReference type="SUPFAM" id="SSF52309">
    <property type="entry name" value="N-(deoxy)ribosyltransferase-like"/>
    <property type="match status" value="1"/>
</dbReference>
<dbReference type="GO" id="GO:0005886">
    <property type="term" value="C:plasma membrane"/>
    <property type="evidence" value="ECO:0007669"/>
    <property type="project" value="TreeGrafter"/>
</dbReference>
<dbReference type="InParanoid" id="A0A667Z700"/>
<keyword evidence="6" id="KW-1015">Disulfide bond</keyword>
<dbReference type="PANTHER" id="PTHR10912:SF9">
    <property type="entry name" value="ADP-RIBOSYL CYCLASE_CYCLIC ADP-RIBOSE HYDROLASE"/>
    <property type="match status" value="1"/>
</dbReference>
<keyword evidence="4" id="KW-0378">Hydrolase</keyword>
<dbReference type="Ensembl" id="ENSMMDT00005035157.1">
    <property type="protein sequence ID" value="ENSMMDP00005034398.1"/>
    <property type="gene ID" value="ENSMMDG00005016195.1"/>
</dbReference>
<dbReference type="CDD" id="cd04759">
    <property type="entry name" value="Rib_hydrolase"/>
    <property type="match status" value="1"/>
</dbReference>
<organism evidence="8 9">
    <name type="scientific">Myripristis murdjan</name>
    <name type="common">pinecone soldierfish</name>
    <dbReference type="NCBI Taxonomy" id="586833"/>
    <lineage>
        <taxon>Eukaryota</taxon>
        <taxon>Metazoa</taxon>
        <taxon>Chordata</taxon>
        <taxon>Craniata</taxon>
        <taxon>Vertebrata</taxon>
        <taxon>Euteleostomi</taxon>
        <taxon>Actinopterygii</taxon>
        <taxon>Neopterygii</taxon>
        <taxon>Teleostei</taxon>
        <taxon>Neoteleostei</taxon>
        <taxon>Acanthomorphata</taxon>
        <taxon>Holocentriformes</taxon>
        <taxon>Holocentridae</taxon>
        <taxon>Myripristis</taxon>
    </lineage>
</organism>
<protein>
    <recommendedName>
        <fullName evidence="2">ADP-ribosyl cyclase/cyclic ADP-ribose hydrolase</fullName>
        <ecNumber evidence="2">3.2.2.6</ecNumber>
    </recommendedName>
</protein>
<dbReference type="RefSeq" id="XP_029935625.1">
    <property type="nucleotide sequence ID" value="XM_030079765.1"/>
</dbReference>
<dbReference type="AlphaFoldDB" id="A0A667Z700"/>
<reference evidence="8" key="2">
    <citation type="submission" date="2025-08" db="UniProtKB">
        <authorList>
            <consortium name="Ensembl"/>
        </authorList>
    </citation>
    <scope>IDENTIFICATION</scope>
</reference>
<dbReference type="GO" id="GO:0061809">
    <property type="term" value="F:NAD+ nucleosidase activity, cyclic ADP-ribose generating"/>
    <property type="evidence" value="ECO:0007669"/>
    <property type="project" value="UniProtKB-EC"/>
</dbReference>
<reference evidence="8" key="1">
    <citation type="submission" date="2019-06" db="EMBL/GenBank/DDBJ databases">
        <authorList>
            <consortium name="Wellcome Sanger Institute Data Sharing"/>
        </authorList>
    </citation>
    <scope>NUCLEOTIDE SEQUENCE [LARGE SCALE GENOMIC DNA]</scope>
</reference>
<accession>A0A667Z700</accession>
<dbReference type="PANTHER" id="PTHR10912">
    <property type="entry name" value="ADP-RIBOSYL CYCLASE"/>
    <property type="match status" value="1"/>
</dbReference>
<evidence type="ECO:0000256" key="1">
    <source>
        <dbReference type="ARBA" id="ARBA00005406"/>
    </source>
</evidence>
<gene>
    <name evidence="8" type="primary">LOC115379086</name>
</gene>
<reference evidence="8" key="3">
    <citation type="submission" date="2025-09" db="UniProtKB">
        <authorList>
            <consortium name="Ensembl"/>
        </authorList>
    </citation>
    <scope>IDENTIFICATION</scope>
</reference>
<proteinExistence type="inferred from homology"/>
<keyword evidence="7" id="KW-0812">Transmembrane</keyword>
<dbReference type="Pfam" id="PF02267">
    <property type="entry name" value="Rib_hydrolayse"/>
    <property type="match status" value="1"/>
</dbReference>
<keyword evidence="5" id="KW-0520">NAD</keyword>
<evidence type="ECO:0000256" key="6">
    <source>
        <dbReference type="ARBA" id="ARBA00023157"/>
    </source>
</evidence>
<sequence>MEHGEYSRPGKKRNTRCLAISVCAALLIVIVIALALGLSLSHRNEGFKATFIARCEGFHGKSKGYDCQKIWSAFEQAYVGQDPCKVPVEAYDPLIAAAPFEPACNRMMFWSKTQDFVHDFTEKKDCFVTLEDTLLGFTLDGLTWCGKEGSSETFTTGCPGWSQCEKNPVRSFWIRASDGFAASACGDVTAMLNGSIDTPFSPTSIFGSIEVKRFNSTTVKTLTVVLVTQESPTTNCTNASLKDLQKELDQGIKYTCKDVPESKINECSSRPDVPCGACW</sequence>
<dbReference type="GO" id="GO:0016740">
    <property type="term" value="F:transferase activity"/>
    <property type="evidence" value="ECO:0007669"/>
    <property type="project" value="UniProtKB-KW"/>
</dbReference>
<keyword evidence="7" id="KW-0472">Membrane</keyword>
<dbReference type="Gene3D" id="3.40.50.720">
    <property type="entry name" value="NAD(P)-binding Rossmann-like Domain"/>
    <property type="match status" value="1"/>
</dbReference>
<keyword evidence="9" id="KW-1185">Reference proteome</keyword>
<dbReference type="InterPro" id="IPR003193">
    <property type="entry name" value="ADP-ribosyl_cyclase"/>
</dbReference>
<dbReference type="OrthoDB" id="10028716at2759"/>
<dbReference type="Gene3D" id="1.20.82.10">
    <property type="entry name" value="ADP Ribosyl Cyclase, Chain A, domain 1"/>
    <property type="match status" value="1"/>
</dbReference>
<evidence type="ECO:0000256" key="5">
    <source>
        <dbReference type="ARBA" id="ARBA00023027"/>
    </source>
</evidence>
<dbReference type="GO" id="GO:0030890">
    <property type="term" value="P:positive regulation of B cell proliferation"/>
    <property type="evidence" value="ECO:0007669"/>
    <property type="project" value="TreeGrafter"/>
</dbReference>
<name>A0A667Z700_9TELE</name>
<keyword evidence="3" id="KW-0808">Transferase</keyword>
<comment type="similarity">
    <text evidence="1">Belongs to the ADP-ribosyl cyclase family.</text>
</comment>
<evidence type="ECO:0000256" key="2">
    <source>
        <dbReference type="ARBA" id="ARBA00011982"/>
    </source>
</evidence>
<evidence type="ECO:0000313" key="9">
    <source>
        <dbReference type="Proteomes" id="UP000472263"/>
    </source>
</evidence>
<dbReference type="Proteomes" id="UP000472263">
    <property type="component" value="Chromosome 20"/>
</dbReference>
<evidence type="ECO:0000256" key="4">
    <source>
        <dbReference type="ARBA" id="ARBA00022801"/>
    </source>
</evidence>
<keyword evidence="7" id="KW-1133">Transmembrane helix</keyword>
<feature type="transmembrane region" description="Helical" evidence="7">
    <location>
        <begin position="17"/>
        <end position="40"/>
    </location>
</feature>
<evidence type="ECO:0000313" key="8">
    <source>
        <dbReference type="Ensembl" id="ENSMMDP00005034398.1"/>
    </source>
</evidence>
<dbReference type="GO" id="GO:0016849">
    <property type="term" value="F:phosphorus-oxygen lyase activity"/>
    <property type="evidence" value="ECO:0007669"/>
    <property type="project" value="TreeGrafter"/>
</dbReference>